<dbReference type="Gene3D" id="3.30.565.10">
    <property type="entry name" value="Histidine kinase-like ATPase, C-terminal domain"/>
    <property type="match status" value="1"/>
</dbReference>
<dbReference type="EMBL" id="MUYV01000001">
    <property type="protein sequence ID" value="OOS26709.1"/>
    <property type="molecule type" value="Genomic_DNA"/>
</dbReference>
<protein>
    <recommendedName>
        <fullName evidence="3">ATP-binding protein</fullName>
    </recommendedName>
</protein>
<gene>
    <name evidence="1" type="ORF">B0681_02260</name>
</gene>
<dbReference type="SUPFAM" id="SSF55874">
    <property type="entry name" value="ATPase domain of HSP90 chaperone/DNA topoisomerase II/histidine kinase"/>
    <property type="match status" value="1"/>
</dbReference>
<name>A0A1T0CWV0_9GAMM</name>
<reference evidence="1 2" key="1">
    <citation type="submission" date="2017-02" db="EMBL/GenBank/DDBJ databases">
        <title>Draft genome sequence of Moraxella porci CCUG 54912T type strain.</title>
        <authorList>
            <person name="Salva-Serra F."/>
            <person name="Engstrom-Jakobsson H."/>
            <person name="Thorell K."/>
            <person name="Jaen-Luchoro D."/>
            <person name="Gonzales-Siles L."/>
            <person name="Karlsson R."/>
            <person name="Yazdan S."/>
            <person name="Boulund F."/>
            <person name="Johnning A."/>
            <person name="Engstrand L."/>
            <person name="Kristiansson E."/>
            <person name="Moore E."/>
        </authorList>
    </citation>
    <scope>NUCLEOTIDE SEQUENCE [LARGE SCALE GENOMIC DNA]</scope>
    <source>
        <strain evidence="1 2">CCUG 54912</strain>
    </source>
</reference>
<evidence type="ECO:0000313" key="2">
    <source>
        <dbReference type="Proteomes" id="UP000190683"/>
    </source>
</evidence>
<organism evidence="1 2">
    <name type="scientific">Moraxella porci DSM 25326</name>
    <dbReference type="NCBI Taxonomy" id="573983"/>
    <lineage>
        <taxon>Bacteria</taxon>
        <taxon>Pseudomonadati</taxon>
        <taxon>Pseudomonadota</taxon>
        <taxon>Gammaproteobacteria</taxon>
        <taxon>Moraxellales</taxon>
        <taxon>Moraxellaceae</taxon>
        <taxon>Moraxella</taxon>
    </lineage>
</organism>
<keyword evidence="2" id="KW-1185">Reference proteome</keyword>
<dbReference type="Pfam" id="PF13589">
    <property type="entry name" value="HATPase_c_3"/>
    <property type="match status" value="1"/>
</dbReference>
<dbReference type="AlphaFoldDB" id="A0A1T0CWV0"/>
<dbReference type="InterPro" id="IPR036890">
    <property type="entry name" value="HATPase_C_sf"/>
</dbReference>
<evidence type="ECO:0008006" key="3">
    <source>
        <dbReference type="Google" id="ProtNLM"/>
    </source>
</evidence>
<accession>A0A1T0CWV0</accession>
<dbReference type="RefSeq" id="WP_078317104.1">
    <property type="nucleotide sequence ID" value="NZ_MUYV01000001.1"/>
</dbReference>
<proteinExistence type="predicted"/>
<comment type="caution">
    <text evidence="1">The sequence shown here is derived from an EMBL/GenBank/DDBJ whole genome shotgun (WGS) entry which is preliminary data.</text>
</comment>
<evidence type="ECO:0000313" key="1">
    <source>
        <dbReference type="EMBL" id="OOS26709.1"/>
    </source>
</evidence>
<dbReference type="STRING" id="573983.B0681_02260"/>
<dbReference type="Proteomes" id="UP000190683">
    <property type="component" value="Unassembled WGS sequence"/>
</dbReference>
<sequence>MEKLLEPKASSIIQSLRDIGYNLNTAVADIIDNSIAAQASKIEIRFTSSENPELIIADNGIGMSKDELYEAMRFAYIGPNEVRKESDLGRFGLGLKTATFSQARRLIVLTSKNKEINCVEWNLDHVINQGKWLLQIREPKDINLDDDLVKLVEPHGTIVIWREVDRVFDKNNNPKYLNDTLNNLRDHIALVFHRFLSGLQGDKLEISLNCNKINPVDPFLLKNHNTQNHPVEKVKVGDSAVTIHTHILPHHKWLKKDEEEYLKNKSDLLNNQGFYVYRNGRLMVWGDWFRLIKKSESTKLARIEIHFDNTLDAEWQIDVKKSKVSPPSAVRQRLIEIIERIAGASKRIYGARTARSLSQINRPWERLVNDGYITYAINRNYPIIQEFEKTLNTSQKSQWSLILDVFSRALPVESIYADMSSAPKAITSTSENSVDLISLHNKFLQIADIFAIDSDEKKLLEACKQTGLFLGFENQLIKWVHEYVK</sequence>